<dbReference type="InterPro" id="IPR001412">
    <property type="entry name" value="aa-tRNA-synth_I_CS"/>
</dbReference>
<evidence type="ECO:0000256" key="7">
    <source>
        <dbReference type="ARBA" id="ARBA00022917"/>
    </source>
</evidence>
<dbReference type="Pfam" id="PF00579">
    <property type="entry name" value="tRNA-synt_1b"/>
    <property type="match status" value="1"/>
</dbReference>
<dbReference type="Proteomes" id="UP000078397">
    <property type="component" value="Unassembled WGS sequence"/>
</dbReference>
<keyword evidence="13" id="KW-1185">Reference proteome</keyword>
<dbReference type="InterPro" id="IPR002305">
    <property type="entry name" value="aa-tRNA-synth_Ic"/>
</dbReference>
<dbReference type="PRINTS" id="PR01039">
    <property type="entry name" value="TRNASYNTHTRP"/>
</dbReference>
<evidence type="ECO:0000256" key="6">
    <source>
        <dbReference type="ARBA" id="ARBA00022840"/>
    </source>
</evidence>
<reference evidence="12 13" key="1">
    <citation type="journal article" date="2016" name="PLoS Pathog.">
        <title>Biosynthesis of antibiotic leucinostatins in bio-control fungus Purpureocillium lilacinum and their inhibition on phytophthora revealed by genome mining.</title>
        <authorList>
            <person name="Wang G."/>
            <person name="Liu Z."/>
            <person name="Lin R."/>
            <person name="Li E."/>
            <person name="Mao Z."/>
            <person name="Ling J."/>
            <person name="Yang Y."/>
            <person name="Yin W.B."/>
            <person name="Xie B."/>
        </authorList>
    </citation>
    <scope>NUCLEOTIDE SEQUENCE [LARGE SCALE GENOMIC DNA]</scope>
    <source>
        <strain evidence="12">170</strain>
    </source>
</reference>
<accession>A0A179FRL2</accession>
<evidence type="ECO:0000256" key="3">
    <source>
        <dbReference type="ARBA" id="ARBA00013161"/>
    </source>
</evidence>
<organism evidence="12 13">
    <name type="scientific">Pochonia chlamydosporia 170</name>
    <dbReference type="NCBI Taxonomy" id="1380566"/>
    <lineage>
        <taxon>Eukaryota</taxon>
        <taxon>Fungi</taxon>
        <taxon>Dikarya</taxon>
        <taxon>Ascomycota</taxon>
        <taxon>Pezizomycotina</taxon>
        <taxon>Sordariomycetes</taxon>
        <taxon>Hypocreomycetidae</taxon>
        <taxon>Hypocreales</taxon>
        <taxon>Clavicipitaceae</taxon>
        <taxon>Pochonia</taxon>
    </lineage>
</organism>
<dbReference type="NCBIfam" id="TIGR00233">
    <property type="entry name" value="trpS"/>
    <property type="match status" value="1"/>
</dbReference>
<dbReference type="Gene3D" id="1.10.240.10">
    <property type="entry name" value="Tyrosyl-Transfer RNA Synthetase"/>
    <property type="match status" value="1"/>
</dbReference>
<protein>
    <recommendedName>
        <fullName evidence="10">Tryptophan--tRNA ligase, mitochondrial</fullName>
        <ecNumber evidence="3">6.1.1.2</ecNumber>
    </recommendedName>
    <alternativeName>
        <fullName evidence="9">Tryptophanyl-tRNA synthetase</fullName>
    </alternativeName>
</protein>
<evidence type="ECO:0000313" key="13">
    <source>
        <dbReference type="Proteomes" id="UP000078397"/>
    </source>
</evidence>
<comment type="subcellular location">
    <subcellularLocation>
        <location evidence="1">Mitochondrion matrix</location>
    </subcellularLocation>
</comment>
<sequence length="354" mass="39688">MQHLGSKSKAIWPKVVFSGIQPTGIPHLGNYVGALRQWAQLQDQEPEDTKLIYSIVDLHAITTPQQPEKLKQWKRESLAALLAIGIDPERSTLFYQSSVPAHSELMWILSCTASVGYLSRMTQWKQKLNIAPASHIEDRPAENRLKVGLFAYPILQAADILVHRATHVPVGHDQQQHLEFARECVTNFNHAYGETFVHPQTITPPVHRVMSLSDPTSKMSKSHKLQRSRILITDTAEEIRLKISSALTDSTQGISYDPPLRPGVSNLLSILSIFDNEKRTPEQLAQVYRDTHPRIFKDMVSDAIILGLQGVGARYKELIDNKNKYLDQVEDAGARKARQNAEETMGLVKAAVGL</sequence>
<evidence type="ECO:0000256" key="9">
    <source>
        <dbReference type="ARBA" id="ARBA00030268"/>
    </source>
</evidence>
<comment type="similarity">
    <text evidence="2 11">Belongs to the class-I aminoacyl-tRNA synthetase family.</text>
</comment>
<dbReference type="GeneID" id="28847853"/>
<dbReference type="PROSITE" id="PS00178">
    <property type="entry name" value="AA_TRNA_LIGASE_I"/>
    <property type="match status" value="1"/>
</dbReference>
<dbReference type="KEGG" id="pchm:VFPPC_04514"/>
<dbReference type="CDD" id="cd00806">
    <property type="entry name" value="TrpRS_core"/>
    <property type="match status" value="1"/>
</dbReference>
<keyword evidence="8 11" id="KW-0030">Aminoacyl-tRNA synthetase</keyword>
<evidence type="ECO:0000256" key="5">
    <source>
        <dbReference type="ARBA" id="ARBA00022741"/>
    </source>
</evidence>
<dbReference type="GO" id="GO:0005759">
    <property type="term" value="C:mitochondrial matrix"/>
    <property type="evidence" value="ECO:0007669"/>
    <property type="project" value="UniProtKB-SubCell"/>
</dbReference>
<dbReference type="InterPro" id="IPR050203">
    <property type="entry name" value="Trp-tRNA_synthetase"/>
</dbReference>
<keyword evidence="6 11" id="KW-0067">ATP-binding</keyword>
<keyword evidence="4 11" id="KW-0436">Ligase</keyword>
<keyword evidence="5 11" id="KW-0547">Nucleotide-binding</keyword>
<evidence type="ECO:0000256" key="11">
    <source>
        <dbReference type="RuleBase" id="RU363036"/>
    </source>
</evidence>
<dbReference type="PANTHER" id="PTHR43766">
    <property type="entry name" value="TRYPTOPHAN--TRNA LIGASE, MITOCHONDRIAL"/>
    <property type="match status" value="1"/>
</dbReference>
<evidence type="ECO:0000256" key="4">
    <source>
        <dbReference type="ARBA" id="ARBA00022598"/>
    </source>
</evidence>
<dbReference type="EMBL" id="LSBJ02000003">
    <property type="protein sequence ID" value="OAQ68265.1"/>
    <property type="molecule type" value="Genomic_DNA"/>
</dbReference>
<dbReference type="EC" id="6.1.1.2" evidence="3"/>
<dbReference type="STRING" id="1380566.A0A179FRL2"/>
<gene>
    <name evidence="12" type="ORF">VFPPC_04514</name>
</gene>
<evidence type="ECO:0000313" key="12">
    <source>
        <dbReference type="EMBL" id="OAQ68265.1"/>
    </source>
</evidence>
<dbReference type="GO" id="GO:0004830">
    <property type="term" value="F:tryptophan-tRNA ligase activity"/>
    <property type="evidence" value="ECO:0007669"/>
    <property type="project" value="UniProtKB-EC"/>
</dbReference>
<dbReference type="InterPro" id="IPR002306">
    <property type="entry name" value="Trp-tRNA-ligase"/>
</dbReference>
<evidence type="ECO:0000256" key="10">
    <source>
        <dbReference type="ARBA" id="ARBA00069760"/>
    </source>
</evidence>
<proteinExistence type="inferred from homology"/>
<dbReference type="SUPFAM" id="SSF52374">
    <property type="entry name" value="Nucleotidylyl transferase"/>
    <property type="match status" value="1"/>
</dbReference>
<evidence type="ECO:0000256" key="8">
    <source>
        <dbReference type="ARBA" id="ARBA00023146"/>
    </source>
</evidence>
<comment type="caution">
    <text evidence="12">The sequence shown here is derived from an EMBL/GenBank/DDBJ whole genome shotgun (WGS) entry which is preliminary data.</text>
</comment>
<dbReference type="InterPro" id="IPR014729">
    <property type="entry name" value="Rossmann-like_a/b/a_fold"/>
</dbReference>
<dbReference type="RefSeq" id="XP_018145115.1">
    <property type="nucleotide sequence ID" value="XM_018283859.1"/>
</dbReference>
<evidence type="ECO:0000256" key="2">
    <source>
        <dbReference type="ARBA" id="ARBA00005594"/>
    </source>
</evidence>
<dbReference type="GO" id="GO:0005524">
    <property type="term" value="F:ATP binding"/>
    <property type="evidence" value="ECO:0007669"/>
    <property type="project" value="UniProtKB-KW"/>
</dbReference>
<dbReference type="Gene3D" id="3.40.50.620">
    <property type="entry name" value="HUPs"/>
    <property type="match status" value="1"/>
</dbReference>
<name>A0A179FRL2_METCM</name>
<dbReference type="OrthoDB" id="15808at2759"/>
<dbReference type="PANTHER" id="PTHR43766:SF1">
    <property type="entry name" value="TRYPTOPHAN--TRNA LIGASE, MITOCHONDRIAL"/>
    <property type="match status" value="1"/>
</dbReference>
<dbReference type="GO" id="GO:0070183">
    <property type="term" value="P:mitochondrial tryptophanyl-tRNA aminoacylation"/>
    <property type="evidence" value="ECO:0007669"/>
    <property type="project" value="EnsemblFungi"/>
</dbReference>
<dbReference type="AlphaFoldDB" id="A0A179FRL2"/>
<evidence type="ECO:0000256" key="1">
    <source>
        <dbReference type="ARBA" id="ARBA00004305"/>
    </source>
</evidence>
<keyword evidence="7 11" id="KW-0648">Protein biosynthesis</keyword>
<dbReference type="FunFam" id="3.40.50.620:FF:000082">
    <property type="entry name" value="MSW1p Mitochondrial tryptophanyl-tRNA synthetase"/>
    <property type="match status" value="1"/>
</dbReference>
<dbReference type="FunFam" id="1.10.240.10:FF:000002">
    <property type="entry name" value="Tryptophan--tRNA ligase"/>
    <property type="match status" value="1"/>
</dbReference>